<proteinExistence type="predicted"/>
<evidence type="ECO:0000313" key="2">
    <source>
        <dbReference type="EMBL" id="EOA83498.1"/>
    </source>
</evidence>
<reference evidence="2 3" key="2">
    <citation type="journal article" date="2013" name="PLoS Genet.">
        <title>Comparative genome structure, secondary metabolite, and effector coding capacity across Cochliobolus pathogens.</title>
        <authorList>
            <person name="Condon B.J."/>
            <person name="Leng Y."/>
            <person name="Wu D."/>
            <person name="Bushley K.E."/>
            <person name="Ohm R.A."/>
            <person name="Otillar R."/>
            <person name="Martin J."/>
            <person name="Schackwitz W."/>
            <person name="Grimwood J."/>
            <person name="MohdZainudin N."/>
            <person name="Xue C."/>
            <person name="Wang R."/>
            <person name="Manning V.A."/>
            <person name="Dhillon B."/>
            <person name="Tu Z.J."/>
            <person name="Steffenson B.J."/>
            <person name="Salamov A."/>
            <person name="Sun H."/>
            <person name="Lowry S."/>
            <person name="LaButti K."/>
            <person name="Han J."/>
            <person name="Copeland A."/>
            <person name="Lindquist E."/>
            <person name="Barry K."/>
            <person name="Schmutz J."/>
            <person name="Baker S.E."/>
            <person name="Ciuffetti L.M."/>
            <person name="Grigoriev I.V."/>
            <person name="Zhong S."/>
            <person name="Turgeon B.G."/>
        </authorList>
    </citation>
    <scope>NUCLEOTIDE SEQUENCE [LARGE SCALE GENOMIC DNA]</scope>
    <source>
        <strain evidence="3">28A</strain>
    </source>
</reference>
<dbReference type="RefSeq" id="XP_008029199.1">
    <property type="nucleotide sequence ID" value="XM_008031008.1"/>
</dbReference>
<dbReference type="Proteomes" id="UP000016935">
    <property type="component" value="Unassembled WGS sequence"/>
</dbReference>
<sequence>MVSRTHPTQTRSQQGSHAVLAQDTSSTATNCSCVYSATGKLAHTCTALSYNSQTIVAPKQDAATQSADLMSVGAQFDDAK</sequence>
<dbReference type="EMBL" id="KB908833">
    <property type="protein sequence ID" value="EOA83498.1"/>
    <property type="molecule type" value="Genomic_DNA"/>
</dbReference>
<dbReference type="AlphaFoldDB" id="R0JQR3"/>
<organism evidence="2 3">
    <name type="scientific">Exserohilum turcicum (strain 28A)</name>
    <name type="common">Northern leaf blight fungus</name>
    <name type="synonym">Setosphaeria turcica</name>
    <dbReference type="NCBI Taxonomy" id="671987"/>
    <lineage>
        <taxon>Eukaryota</taxon>
        <taxon>Fungi</taxon>
        <taxon>Dikarya</taxon>
        <taxon>Ascomycota</taxon>
        <taxon>Pezizomycotina</taxon>
        <taxon>Dothideomycetes</taxon>
        <taxon>Pleosporomycetidae</taxon>
        <taxon>Pleosporales</taxon>
        <taxon>Pleosporineae</taxon>
        <taxon>Pleosporaceae</taxon>
        <taxon>Exserohilum</taxon>
    </lineage>
</organism>
<name>R0JQR3_EXST2</name>
<keyword evidence="3" id="KW-1185">Reference proteome</keyword>
<evidence type="ECO:0000256" key="1">
    <source>
        <dbReference type="SAM" id="MobiDB-lite"/>
    </source>
</evidence>
<dbReference type="GeneID" id="19399265"/>
<evidence type="ECO:0000313" key="3">
    <source>
        <dbReference type="Proteomes" id="UP000016935"/>
    </source>
</evidence>
<accession>R0JQR3</accession>
<gene>
    <name evidence="2" type="ORF">SETTUDRAFT_164851</name>
</gene>
<feature type="region of interest" description="Disordered" evidence="1">
    <location>
        <begin position="1"/>
        <end position="27"/>
    </location>
</feature>
<protein>
    <submittedName>
        <fullName evidence="2">Uncharacterized protein</fullName>
    </submittedName>
</protein>
<dbReference type="HOGENOM" id="CLU_2591305_0_0_1"/>
<reference evidence="2 3" key="1">
    <citation type="journal article" date="2012" name="PLoS Pathog.">
        <title>Diverse lifestyles and strategies of plant pathogenesis encoded in the genomes of eighteen Dothideomycetes fungi.</title>
        <authorList>
            <person name="Ohm R.A."/>
            <person name="Feau N."/>
            <person name="Henrissat B."/>
            <person name="Schoch C.L."/>
            <person name="Horwitz B.A."/>
            <person name="Barry K.W."/>
            <person name="Condon B.J."/>
            <person name="Copeland A.C."/>
            <person name="Dhillon B."/>
            <person name="Glaser F."/>
            <person name="Hesse C.N."/>
            <person name="Kosti I."/>
            <person name="LaButti K."/>
            <person name="Lindquist E.A."/>
            <person name="Lucas S."/>
            <person name="Salamov A.A."/>
            <person name="Bradshaw R.E."/>
            <person name="Ciuffetti L."/>
            <person name="Hamelin R.C."/>
            <person name="Kema G.H.J."/>
            <person name="Lawrence C."/>
            <person name="Scott J.A."/>
            <person name="Spatafora J.W."/>
            <person name="Turgeon B.G."/>
            <person name="de Wit P.J.G.M."/>
            <person name="Zhong S."/>
            <person name="Goodwin S.B."/>
            <person name="Grigoriev I.V."/>
        </authorList>
    </citation>
    <scope>NUCLEOTIDE SEQUENCE [LARGE SCALE GENOMIC DNA]</scope>
    <source>
        <strain evidence="3">28A</strain>
    </source>
</reference>